<dbReference type="AlphaFoldDB" id="A0ABC8VIG5"/>
<dbReference type="EMBL" id="OZ075120">
    <property type="protein sequence ID" value="CAL4891448.1"/>
    <property type="molecule type" value="Genomic_DNA"/>
</dbReference>
<proteinExistence type="predicted"/>
<organism evidence="4 5">
    <name type="scientific">Urochloa decumbens</name>
    <dbReference type="NCBI Taxonomy" id="240449"/>
    <lineage>
        <taxon>Eukaryota</taxon>
        <taxon>Viridiplantae</taxon>
        <taxon>Streptophyta</taxon>
        <taxon>Embryophyta</taxon>
        <taxon>Tracheophyta</taxon>
        <taxon>Spermatophyta</taxon>
        <taxon>Magnoliopsida</taxon>
        <taxon>Liliopsida</taxon>
        <taxon>Poales</taxon>
        <taxon>Poaceae</taxon>
        <taxon>PACMAD clade</taxon>
        <taxon>Panicoideae</taxon>
        <taxon>Panicodae</taxon>
        <taxon>Paniceae</taxon>
        <taxon>Melinidinae</taxon>
        <taxon>Urochloa</taxon>
    </lineage>
</organism>
<accession>A0ABC8VIG5</accession>
<dbReference type="PANTHER" id="PTHR21145">
    <property type="entry name" value="CHORISMATE MUTASE"/>
    <property type="match status" value="1"/>
</dbReference>
<dbReference type="EC" id="5.4.99.5" evidence="2"/>
<evidence type="ECO:0000313" key="5">
    <source>
        <dbReference type="Proteomes" id="UP001497457"/>
    </source>
</evidence>
<dbReference type="Proteomes" id="UP001497457">
    <property type="component" value="Chromosome 10rd"/>
</dbReference>
<evidence type="ECO:0000256" key="2">
    <source>
        <dbReference type="ARBA" id="ARBA00012404"/>
    </source>
</evidence>
<comment type="catalytic activity">
    <reaction evidence="1">
        <text>chorismate = prephenate</text>
        <dbReference type="Rhea" id="RHEA:13897"/>
        <dbReference type="ChEBI" id="CHEBI:29748"/>
        <dbReference type="ChEBI" id="CHEBI:29934"/>
        <dbReference type="EC" id="5.4.99.5"/>
    </reaction>
</comment>
<keyword evidence="5" id="KW-1185">Reference proteome</keyword>
<evidence type="ECO:0000256" key="1">
    <source>
        <dbReference type="ARBA" id="ARBA00000824"/>
    </source>
</evidence>
<dbReference type="SUPFAM" id="SSF48600">
    <property type="entry name" value="Chorismate mutase II"/>
    <property type="match status" value="1"/>
</dbReference>
<reference evidence="4" key="1">
    <citation type="submission" date="2024-10" db="EMBL/GenBank/DDBJ databases">
        <authorList>
            <person name="Ryan C."/>
        </authorList>
    </citation>
    <scope>NUCLEOTIDE SEQUENCE [LARGE SCALE GENOMIC DNA]</scope>
</reference>
<name>A0ABC8VIG5_9POAL</name>
<dbReference type="InterPro" id="IPR036263">
    <property type="entry name" value="Chorismate_II_sf"/>
</dbReference>
<dbReference type="PANTHER" id="PTHR21145:SF0">
    <property type="entry name" value="CHORISMATE MUTASE 1, CHLOROPLASTIC"/>
    <property type="match status" value="1"/>
</dbReference>
<dbReference type="PROSITE" id="PS51169">
    <property type="entry name" value="CHORISMATE_MUT_3"/>
    <property type="match status" value="1"/>
</dbReference>
<dbReference type="Gene3D" id="1.10.590.10">
    <property type="entry name" value="Chorismate mutase, AroQ class superfamily, eukaryotic"/>
    <property type="match status" value="1"/>
</dbReference>
<gene>
    <name evidence="4" type="ORF">URODEC1_LOCUS3798</name>
</gene>
<keyword evidence="3" id="KW-0413">Isomerase</keyword>
<evidence type="ECO:0000313" key="4">
    <source>
        <dbReference type="EMBL" id="CAL4891448.1"/>
    </source>
</evidence>
<evidence type="ECO:0000256" key="3">
    <source>
        <dbReference type="ARBA" id="ARBA00023235"/>
    </source>
</evidence>
<dbReference type="InterPro" id="IPR037039">
    <property type="entry name" value="CM_AroQ_sf_eucaryotic"/>
</dbReference>
<dbReference type="GO" id="GO:0004106">
    <property type="term" value="F:chorismate mutase activity"/>
    <property type="evidence" value="ECO:0007669"/>
    <property type="project" value="UniProtKB-EC"/>
</dbReference>
<dbReference type="InterPro" id="IPR008238">
    <property type="entry name" value="Chorismate_mutase_AroQ_euk"/>
</dbReference>
<sequence length="336" mass="38090">MKQEIIIFHNFLERSQLPLNIENCSSEACTISGFSGSFVEFIMQESEKSHARAGRYKREGELPFFGKMLFEPVLPPLEYSVLHPYAASINLNDVIWDLYFSKILPKLAKTGSDNDKSLCAVSDTKLLQVLSKRVHNSMFLAEAKFRDSPDLYEVAIQQQNVGKLKELLICSEMDERRRRVQERTKFFGESFKAQIELGGKLFDTYLEPLIVEVQVQYLLLKGRDDSSSSRAARKLIRLSALSKTKQGVLRAGPSLEYFAKAVVIFTFAVMVSAKDKILEFLTKKGLVPDKASLAFLVLCFVSAKGAYDTLKQGKEVVDLVKYYAKLLEKDKKQPKL</sequence>
<protein>
    <recommendedName>
        <fullName evidence="2">chorismate mutase</fullName>
        <ecNumber evidence="2">5.4.99.5</ecNumber>
    </recommendedName>
</protein>